<protein>
    <submittedName>
        <fullName evidence="1">Uncharacterized protein</fullName>
    </submittedName>
</protein>
<gene>
    <name evidence="1" type="ORF">IBL28_17210</name>
</gene>
<dbReference type="Pfam" id="PF20130">
    <property type="entry name" value="DUF6520"/>
    <property type="match status" value="1"/>
</dbReference>
<dbReference type="InterPro" id="IPR045391">
    <property type="entry name" value="DUF6520"/>
</dbReference>
<proteinExistence type="predicted"/>
<name>A0A926JUD9_9FLAO</name>
<dbReference type="AlphaFoldDB" id="A0A926JUD9"/>
<evidence type="ECO:0000313" key="2">
    <source>
        <dbReference type="Proteomes" id="UP000653730"/>
    </source>
</evidence>
<accession>A0A926JUD9</accession>
<dbReference type="RefSeq" id="WP_187966844.1">
    <property type="nucleotide sequence ID" value="NZ_JACVDC010000069.1"/>
</dbReference>
<reference evidence="1 2" key="1">
    <citation type="submission" date="2020-09" db="EMBL/GenBank/DDBJ databases">
        <title>Sinomicrobium weinanense sp. nov., a halophilic bacteria isolated from saline-alkali soil.</title>
        <authorList>
            <person name="Wu P."/>
            <person name="Ren H."/>
            <person name="Mei Y."/>
            <person name="Liang Y."/>
            <person name="Chen Z."/>
        </authorList>
    </citation>
    <scope>NUCLEOTIDE SEQUENCE [LARGE SCALE GENOMIC DNA]</scope>
    <source>
        <strain evidence="1 2">FJxs</strain>
    </source>
</reference>
<sequence length="114" mass="12238">MKTKKLILGSLVFVFAIGTAFASLMQDLRTIHVKALLTNGEEECVALDKQCDNDGQFECTVQINNVQQGPNTTSNTYFDSACSNPLFHTSSATVTNANATGLPAGVQIDELLEP</sequence>
<keyword evidence="2" id="KW-1185">Reference proteome</keyword>
<comment type="caution">
    <text evidence="1">The sequence shown here is derived from an EMBL/GenBank/DDBJ whole genome shotgun (WGS) entry which is preliminary data.</text>
</comment>
<dbReference type="Proteomes" id="UP000653730">
    <property type="component" value="Unassembled WGS sequence"/>
</dbReference>
<organism evidence="1 2">
    <name type="scientific">Sinomicrobium weinanense</name>
    <dbReference type="NCBI Taxonomy" id="2842200"/>
    <lineage>
        <taxon>Bacteria</taxon>
        <taxon>Pseudomonadati</taxon>
        <taxon>Bacteroidota</taxon>
        <taxon>Flavobacteriia</taxon>
        <taxon>Flavobacteriales</taxon>
        <taxon>Flavobacteriaceae</taxon>
        <taxon>Sinomicrobium</taxon>
    </lineage>
</organism>
<dbReference type="EMBL" id="JACVDC010000069">
    <property type="protein sequence ID" value="MBC9797713.1"/>
    <property type="molecule type" value="Genomic_DNA"/>
</dbReference>
<evidence type="ECO:0000313" key="1">
    <source>
        <dbReference type="EMBL" id="MBC9797713.1"/>
    </source>
</evidence>